<evidence type="ECO:0000313" key="1">
    <source>
        <dbReference type="EMBL" id="KKQ99155.1"/>
    </source>
</evidence>
<dbReference type="EMBL" id="LBWB01000027">
    <property type="protein sequence ID" value="KKQ99155.1"/>
    <property type="molecule type" value="Genomic_DNA"/>
</dbReference>
<evidence type="ECO:0000313" key="2">
    <source>
        <dbReference type="Proteomes" id="UP000033881"/>
    </source>
</evidence>
<reference evidence="1 2" key="1">
    <citation type="journal article" date="2015" name="Nature">
        <title>rRNA introns, odd ribosomes, and small enigmatic genomes across a large radiation of phyla.</title>
        <authorList>
            <person name="Brown C.T."/>
            <person name="Hug L.A."/>
            <person name="Thomas B.C."/>
            <person name="Sharon I."/>
            <person name="Castelle C.J."/>
            <person name="Singh A."/>
            <person name="Wilkins M.J."/>
            <person name="Williams K.H."/>
            <person name="Banfield J.F."/>
        </authorList>
    </citation>
    <scope>NUCLEOTIDE SEQUENCE [LARGE SCALE GENOMIC DNA]</scope>
</reference>
<organism evidence="1 2">
    <name type="scientific">Candidatus Woesebacteria bacterium GW2011_GWB1_39_12</name>
    <dbReference type="NCBI Taxonomy" id="1618574"/>
    <lineage>
        <taxon>Bacteria</taxon>
        <taxon>Candidatus Woeseibacteriota</taxon>
    </lineage>
</organism>
<comment type="caution">
    <text evidence="1">The sequence shown here is derived from an EMBL/GenBank/DDBJ whole genome shotgun (WGS) entry which is preliminary data.</text>
</comment>
<dbReference type="AlphaFoldDB" id="A0A0G0MFQ2"/>
<gene>
    <name evidence="1" type="ORF">UT24_C0027G0007</name>
</gene>
<protein>
    <submittedName>
        <fullName evidence="1">Uncharacterized protein</fullName>
    </submittedName>
</protein>
<dbReference type="Proteomes" id="UP000033881">
    <property type="component" value="Unassembled WGS sequence"/>
</dbReference>
<proteinExistence type="predicted"/>
<dbReference type="STRING" id="1618574.UT24_C0027G0007"/>
<sequence>MAKESRSWTFHKVTIELLANKLKSKRTAPELPTDRENDNQKENEMILDPEIAKEMLDDTLATMHLESVPENVTDLAATHSIDQRKRLGELMRAQFLSDLLTPEQIETYRQFFVRTLPETDEERLNEWNDSRAMLENFKRTLVAENTLNSFEIPENEREKFDRIVADLDEFESIVDTFVKHTIQPRIEKLKGE</sequence>
<name>A0A0G0MFQ2_9BACT</name>
<accession>A0A0G0MFQ2</accession>